<feature type="domain" description="Phage terminase large subunit C-terminal" evidence="2">
    <location>
        <begin position="267"/>
        <end position="411"/>
    </location>
</feature>
<sequence length="454" mass="52460">MTSHAQQNEVSLLNVIAPSFYDVHWDIADGIHTHYWLSGGRGSTKSSFISVEIILGIMADPLANAVVLRKVKDTLNESVKDQLIWAIESLGVADYWDMPEQKLVLTYKPTGQEIRFRGADKPKKIKSMKFAKGYTKFIWYEELDEFTSMEEVRMINQSLMRGGPKFIVFYSYNPPKSANNWVNTEKQLTRPDRLVHHSTYLTVSVEWLGQQFIIEAEHLRDTKPLAYEHEYLGTITGTGGEIFDNVQIRKISDAEIEDFYNIRRGLDFGYAIDPLSYNVMHYDRKHKRLYIYHEVYKYRMSNRELYYSHIRAENKKNEVVIADSAEPKSINELMQYGMLIRGVKKGPDSIEFGIKFLQDLEAIIIDDQRCPETAREFLTYELAKDANGNFKAGYPDKNNHSIDSVRYALNDDCMLFVESSKKPWTATPDYKPNNNKLDNDFDNFASDMSGSAWG</sequence>
<dbReference type="Pfam" id="PF04466">
    <property type="entry name" value="Terminase_3"/>
    <property type="match status" value="1"/>
</dbReference>
<dbReference type="PANTHER" id="PTHR39184">
    <property type="match status" value="1"/>
</dbReference>
<dbReference type="Proteomes" id="UP000838686">
    <property type="component" value="Unassembled WGS sequence"/>
</dbReference>
<gene>
    <name evidence="3" type="ORF">PAECIP111893_02391</name>
</gene>
<dbReference type="InterPro" id="IPR006437">
    <property type="entry name" value="Phage_terminase_lsu"/>
</dbReference>
<evidence type="ECO:0000259" key="1">
    <source>
        <dbReference type="Pfam" id="PF04466"/>
    </source>
</evidence>
<dbReference type="Pfam" id="PF17288">
    <property type="entry name" value="Terminase_3C"/>
    <property type="match status" value="1"/>
</dbReference>
<feature type="domain" description="Phage terminase large subunit N-terminal" evidence="1">
    <location>
        <begin position="34"/>
        <end position="233"/>
    </location>
</feature>
<name>A0ABM9C9U1_9BACL</name>
<dbReference type="InterPro" id="IPR035413">
    <property type="entry name" value="Terminase_L_C"/>
</dbReference>
<dbReference type="EMBL" id="CAKMMF010000011">
    <property type="protein sequence ID" value="CAH1205676.1"/>
    <property type="molecule type" value="Genomic_DNA"/>
</dbReference>
<comment type="caution">
    <text evidence="3">The sequence shown here is derived from an EMBL/GenBank/DDBJ whole genome shotgun (WGS) entry which is preliminary data.</text>
</comment>
<organism evidence="3 4">
    <name type="scientific">Paenibacillus plantiphilus</name>
    <dbReference type="NCBI Taxonomy" id="2905650"/>
    <lineage>
        <taxon>Bacteria</taxon>
        <taxon>Bacillati</taxon>
        <taxon>Bacillota</taxon>
        <taxon>Bacilli</taxon>
        <taxon>Bacillales</taxon>
        <taxon>Paenibacillaceae</taxon>
        <taxon>Paenibacillus</taxon>
    </lineage>
</organism>
<evidence type="ECO:0000313" key="4">
    <source>
        <dbReference type="Proteomes" id="UP000838686"/>
    </source>
</evidence>
<keyword evidence="4" id="KW-1185">Reference proteome</keyword>
<dbReference type="InterPro" id="IPR052380">
    <property type="entry name" value="Viral_DNA_packaging_terminase"/>
</dbReference>
<protein>
    <recommendedName>
        <fullName evidence="5">Terminase</fullName>
    </recommendedName>
</protein>
<dbReference type="InterPro" id="IPR027417">
    <property type="entry name" value="P-loop_NTPase"/>
</dbReference>
<proteinExistence type="predicted"/>
<dbReference type="RefSeq" id="WP_236342384.1">
    <property type="nucleotide sequence ID" value="NZ_CAKMMF010000011.1"/>
</dbReference>
<evidence type="ECO:0000259" key="2">
    <source>
        <dbReference type="Pfam" id="PF17288"/>
    </source>
</evidence>
<evidence type="ECO:0008006" key="5">
    <source>
        <dbReference type="Google" id="ProtNLM"/>
    </source>
</evidence>
<accession>A0ABM9C9U1</accession>
<dbReference type="InterPro" id="IPR035412">
    <property type="entry name" value="Terminase_L_N"/>
</dbReference>
<reference evidence="3" key="1">
    <citation type="submission" date="2022-01" db="EMBL/GenBank/DDBJ databases">
        <authorList>
            <person name="Criscuolo A."/>
        </authorList>
    </citation>
    <scope>NUCLEOTIDE SEQUENCE</scope>
    <source>
        <strain evidence="3">CIP111893</strain>
    </source>
</reference>
<dbReference type="Gene3D" id="3.40.50.300">
    <property type="entry name" value="P-loop containing nucleotide triphosphate hydrolases"/>
    <property type="match status" value="1"/>
</dbReference>
<evidence type="ECO:0000313" key="3">
    <source>
        <dbReference type="EMBL" id="CAH1205676.1"/>
    </source>
</evidence>
<dbReference type="PANTHER" id="PTHR39184:SF1">
    <property type="entry name" value="PBSX PHAGE TERMINASE LARGE SUBUNIT"/>
    <property type="match status" value="1"/>
</dbReference>
<dbReference type="NCBIfam" id="TIGR01547">
    <property type="entry name" value="phage_term_2"/>
    <property type="match status" value="1"/>
</dbReference>
<dbReference type="Gene3D" id="3.30.420.280">
    <property type="match status" value="1"/>
</dbReference>